<organism evidence="2 3">
    <name type="scientific">Bradyrhizobium niftali</name>
    <dbReference type="NCBI Taxonomy" id="2560055"/>
    <lineage>
        <taxon>Bacteria</taxon>
        <taxon>Pseudomonadati</taxon>
        <taxon>Pseudomonadota</taxon>
        <taxon>Alphaproteobacteria</taxon>
        <taxon>Hyphomicrobiales</taxon>
        <taxon>Nitrobacteraceae</taxon>
        <taxon>Bradyrhizobium</taxon>
    </lineage>
</organism>
<proteinExistence type="predicted"/>
<accession>A0A4Y9L3Z1</accession>
<dbReference type="InterPro" id="IPR050766">
    <property type="entry name" value="Bact_Lucif_Oxidored"/>
</dbReference>
<sequence>MKFGVFDQNDRSGFPLAEQYENRLALAELYDRLGFHCFHMSEHHGTPLSTTPSPSVWMAALSQRTKRLRLCPLVYLLPTYNPARLYEEICMLDHLSGGRFEFGIGRGASPHELDALGIESAKAAKMYAEAFEVIQRCFAQDTVTTTGEFWSLNDYAVEMKPLQRPHPPMWYAVGSPDSVVWPARNGMNVVCGGQVSRVRAISDRYREEMASAGLQGRASPLIGVNRYIIVGETDRDAHELGRKAWPAFYDNFIKLWRKHGTQPVNAKLPPSFDQLVESGHAIAGSARTVTQILSDQVALGGLNYVIGSFMFGTMPHAEAAASIRRFAEQVMPAVKAAEAVAA</sequence>
<evidence type="ECO:0000313" key="3">
    <source>
        <dbReference type="Proteomes" id="UP000297966"/>
    </source>
</evidence>
<dbReference type="Gene3D" id="3.20.20.30">
    <property type="entry name" value="Luciferase-like domain"/>
    <property type="match status" value="1"/>
</dbReference>
<dbReference type="Pfam" id="PF00296">
    <property type="entry name" value="Bac_luciferase"/>
    <property type="match status" value="1"/>
</dbReference>
<dbReference type="InterPro" id="IPR036661">
    <property type="entry name" value="Luciferase-like_sf"/>
</dbReference>
<dbReference type="OrthoDB" id="9804736at2"/>
<feature type="domain" description="Luciferase-like" evidence="1">
    <location>
        <begin position="1"/>
        <end position="262"/>
    </location>
</feature>
<evidence type="ECO:0000313" key="2">
    <source>
        <dbReference type="EMBL" id="TFV37387.1"/>
    </source>
</evidence>
<dbReference type="AlphaFoldDB" id="A0A4Y9L3Z1"/>
<dbReference type="EMBL" id="SPQT01000052">
    <property type="protein sequence ID" value="TFV37387.1"/>
    <property type="molecule type" value="Genomic_DNA"/>
</dbReference>
<reference evidence="2 3" key="1">
    <citation type="submission" date="2019-03" db="EMBL/GenBank/DDBJ databases">
        <title>Bradyrhizobium diversity isolated from nodules of Chamaecrista fasciculata.</title>
        <authorList>
            <person name="Klepa M.S."/>
            <person name="Urquiaga M.O."/>
            <person name="Hungria M."/>
            <person name="Delamuta J.R."/>
        </authorList>
    </citation>
    <scope>NUCLEOTIDE SEQUENCE [LARGE SCALE GENOMIC DNA]</scope>
    <source>
        <strain evidence="2 3">CNPSo 3448</strain>
    </source>
</reference>
<dbReference type="SUPFAM" id="SSF51679">
    <property type="entry name" value="Bacterial luciferase-like"/>
    <property type="match status" value="1"/>
</dbReference>
<gene>
    <name evidence="2" type="ORF">E4K65_43925</name>
</gene>
<dbReference type="GO" id="GO:0005829">
    <property type="term" value="C:cytosol"/>
    <property type="evidence" value="ECO:0007669"/>
    <property type="project" value="TreeGrafter"/>
</dbReference>
<dbReference type="PANTHER" id="PTHR30137:SF6">
    <property type="entry name" value="LUCIFERASE-LIKE MONOOXYGENASE"/>
    <property type="match status" value="1"/>
</dbReference>
<dbReference type="InterPro" id="IPR011251">
    <property type="entry name" value="Luciferase-like_dom"/>
</dbReference>
<protein>
    <submittedName>
        <fullName evidence="2">LLM class flavin-dependent oxidoreductase</fullName>
    </submittedName>
</protein>
<dbReference type="Proteomes" id="UP000297966">
    <property type="component" value="Unassembled WGS sequence"/>
</dbReference>
<dbReference type="PANTHER" id="PTHR30137">
    <property type="entry name" value="LUCIFERASE-LIKE MONOOXYGENASE"/>
    <property type="match status" value="1"/>
</dbReference>
<dbReference type="GO" id="GO:0016705">
    <property type="term" value="F:oxidoreductase activity, acting on paired donors, with incorporation or reduction of molecular oxygen"/>
    <property type="evidence" value="ECO:0007669"/>
    <property type="project" value="InterPro"/>
</dbReference>
<evidence type="ECO:0000259" key="1">
    <source>
        <dbReference type="Pfam" id="PF00296"/>
    </source>
</evidence>
<comment type="caution">
    <text evidence="2">The sequence shown here is derived from an EMBL/GenBank/DDBJ whole genome shotgun (WGS) entry which is preliminary data.</text>
</comment>
<name>A0A4Y9L3Z1_9BRAD</name>
<dbReference type="RefSeq" id="WP_135179394.1">
    <property type="nucleotide sequence ID" value="NZ_SPQT01000052.1"/>
</dbReference>
<keyword evidence="3" id="KW-1185">Reference proteome</keyword>